<gene>
    <name evidence="1" type="ORF">E2C01_009984</name>
</gene>
<dbReference type="Proteomes" id="UP000324222">
    <property type="component" value="Unassembled WGS sequence"/>
</dbReference>
<evidence type="ECO:0000313" key="2">
    <source>
        <dbReference type="Proteomes" id="UP000324222"/>
    </source>
</evidence>
<reference evidence="1 2" key="1">
    <citation type="submission" date="2019-05" db="EMBL/GenBank/DDBJ databases">
        <title>Another draft genome of Portunus trituberculatus and its Hox gene families provides insights of decapod evolution.</title>
        <authorList>
            <person name="Jeong J.-H."/>
            <person name="Song I."/>
            <person name="Kim S."/>
            <person name="Choi T."/>
            <person name="Kim D."/>
            <person name="Ryu S."/>
            <person name="Kim W."/>
        </authorList>
    </citation>
    <scope>NUCLEOTIDE SEQUENCE [LARGE SCALE GENOMIC DNA]</scope>
    <source>
        <tissue evidence="1">Muscle</tissue>
    </source>
</reference>
<proteinExistence type="predicted"/>
<name>A0A5B7D7G2_PORTR</name>
<accession>A0A5B7D7G2</accession>
<protein>
    <submittedName>
        <fullName evidence="1">Uncharacterized protein</fullName>
    </submittedName>
</protein>
<organism evidence="1 2">
    <name type="scientific">Portunus trituberculatus</name>
    <name type="common">Swimming crab</name>
    <name type="synonym">Neptunus trituberculatus</name>
    <dbReference type="NCBI Taxonomy" id="210409"/>
    <lineage>
        <taxon>Eukaryota</taxon>
        <taxon>Metazoa</taxon>
        <taxon>Ecdysozoa</taxon>
        <taxon>Arthropoda</taxon>
        <taxon>Crustacea</taxon>
        <taxon>Multicrustacea</taxon>
        <taxon>Malacostraca</taxon>
        <taxon>Eumalacostraca</taxon>
        <taxon>Eucarida</taxon>
        <taxon>Decapoda</taxon>
        <taxon>Pleocyemata</taxon>
        <taxon>Brachyura</taxon>
        <taxon>Eubrachyura</taxon>
        <taxon>Portunoidea</taxon>
        <taxon>Portunidae</taxon>
        <taxon>Portuninae</taxon>
        <taxon>Portunus</taxon>
    </lineage>
</organism>
<comment type="caution">
    <text evidence="1">The sequence shown here is derived from an EMBL/GenBank/DDBJ whole genome shotgun (WGS) entry which is preliminary data.</text>
</comment>
<sequence length="54" mass="6320">MQMYQSTNGVNEHKWCLSSPFSPFSTYWNAFLSRISGVISDFIDIRKGVWRSED</sequence>
<keyword evidence="2" id="KW-1185">Reference proteome</keyword>
<dbReference type="AlphaFoldDB" id="A0A5B7D7G2"/>
<evidence type="ECO:0000313" key="1">
    <source>
        <dbReference type="EMBL" id="MPC17137.1"/>
    </source>
</evidence>
<dbReference type="EMBL" id="VSRR010000562">
    <property type="protein sequence ID" value="MPC17137.1"/>
    <property type="molecule type" value="Genomic_DNA"/>
</dbReference>